<keyword evidence="13" id="KW-1185">Reference proteome</keyword>
<evidence type="ECO:0000256" key="3">
    <source>
        <dbReference type="ARBA" id="ARBA00011897"/>
    </source>
</evidence>
<dbReference type="InterPro" id="IPR029058">
    <property type="entry name" value="AB_hydrolase_fold"/>
</dbReference>
<feature type="transmembrane region" description="Helical" evidence="9">
    <location>
        <begin position="671"/>
        <end position="689"/>
    </location>
</feature>
<dbReference type="Gene3D" id="2.130.10.120">
    <property type="entry name" value="Prolyl oligopeptidase, N-terminal domain"/>
    <property type="match status" value="1"/>
</dbReference>
<dbReference type="PROSITE" id="PS00708">
    <property type="entry name" value="PRO_ENDOPEP_SER"/>
    <property type="match status" value="1"/>
</dbReference>
<evidence type="ECO:0000256" key="5">
    <source>
        <dbReference type="ARBA" id="ARBA00022670"/>
    </source>
</evidence>
<keyword evidence="7" id="KW-0720">Serine protease</keyword>
<comment type="catalytic activity">
    <reaction evidence="1">
        <text>Hydrolysis of Pro-|-Xaa &gt;&gt; Ala-|-Xaa in oligopeptides.</text>
        <dbReference type="EC" id="3.4.21.26"/>
    </reaction>
</comment>
<feature type="domain" description="Peptidase S9A N-terminal" evidence="11">
    <location>
        <begin position="83"/>
        <end position="384"/>
    </location>
</feature>
<proteinExistence type="inferred from homology"/>
<dbReference type="InterPro" id="IPR002470">
    <property type="entry name" value="Peptidase_S9A"/>
</dbReference>
<dbReference type="Pfam" id="PF00326">
    <property type="entry name" value="Peptidase_S9"/>
    <property type="match status" value="1"/>
</dbReference>
<reference evidence="12 13" key="1">
    <citation type="submission" date="2024-08" db="EMBL/GenBank/DDBJ databases">
        <authorList>
            <person name="Cucini C."/>
            <person name="Frati F."/>
        </authorList>
    </citation>
    <scope>NUCLEOTIDE SEQUENCE [LARGE SCALE GENOMIC DNA]</scope>
</reference>
<evidence type="ECO:0000256" key="4">
    <source>
        <dbReference type="ARBA" id="ARBA00016310"/>
    </source>
</evidence>
<feature type="transmembrane region" description="Helical" evidence="9">
    <location>
        <begin position="821"/>
        <end position="838"/>
    </location>
</feature>
<comment type="similarity">
    <text evidence="2">Belongs to the peptidase S9A family.</text>
</comment>
<evidence type="ECO:0000259" key="11">
    <source>
        <dbReference type="Pfam" id="PF02897"/>
    </source>
</evidence>
<dbReference type="EMBL" id="CAXLJM020000019">
    <property type="protein sequence ID" value="CAL8084840.1"/>
    <property type="molecule type" value="Genomic_DNA"/>
</dbReference>
<sequence length="1001" mass="114736">MIYCAMSFEFIPHEMFSKIADPYRWLEDGERKDTKEFIDSQNKLLHKYIRSNPDRWKIKNKLTEMHFYPKSKIFKTDYLGENLDTSKLSPVKGASIRLREMAYNRNATVLAYSWSKNGWIWATINFWDRNLSRILPDTLENVKSSSILWNGMDGIFYGKYPQKVGSIEPLKNQKLMYHRLGSNQSEDILIFEYPADPHATVAEDLTFVNGGKTLVISVFSDDKIFGQNSLFTADIPETIRGKLEFKPLIPILDAESIIITDIDKSILINTNRNAPNRRVVKIDLENRDESNWETVVEEHPTMPIDWVTVAKGDKLIYSLLDNATSWIRIKNLTNGQTLVDRVPLERGSVPTYTFLGRDAFLLKFETFTNPFTVYKLNFSEDISKLQVYEKAKVKDFDPENFVTKEVYFPSYDGTIIHMFIIHKKTLVLDGTSFAKLWGYGGYNYKMLPQFNPYRAFLLQNFNVVIAIPNLRGGGEYGKNWHLGGMFKNKQKVFEDFQAAAEYLIQNKYTSKGKLWIEGKSNGGLLIGACVNQRPDLFAAAVAQFGVMDLLRFHHFTSGPDWTLELGSPEDPEMFEYIRKYSPLHNIRMSEQDPMNTTQYPAVLVLTATHDDIVVPAHSLKFVAEMQYTIGANDRQTNPILLRIDHQAGHDSKKLAVLMGVFDTKSIRTDELFYTLVLFTVYFLFVGLNYTNYKYRDATCEYVNDLLLLRLHYGGRDVRQQEVVTFSHVLYLFKEEILRVARRQDADLLGITIFFVILGIFIAPFLLFPASIIGQFDYISIALRYLIPVNYQDNFTIAVVHRLAGSLLCQVTVIEMCRSFRILIPNIICIGSLAANNLLGIRRKVMVNETEGIVEYWILQREGGKVEAGCGAIVYVLYQGGSFLIVCIFATTIIGWKFLSMEAYIVAPILFPVVAASLLIGVRLAVSTVNVSEEILRTWRSSERLMARDKNRRWSKRIVRTLRPLGFPVKGLGLFNAELKRTLMERILFSTQDVVVTVIAIL</sequence>
<feature type="transmembrane region" description="Helical" evidence="9">
    <location>
        <begin position="874"/>
        <end position="898"/>
    </location>
</feature>
<dbReference type="PANTHER" id="PTHR42881">
    <property type="entry name" value="PROLYL ENDOPEPTIDASE"/>
    <property type="match status" value="1"/>
</dbReference>
<feature type="domain" description="Peptidase S9 prolyl oligopeptidase catalytic" evidence="10">
    <location>
        <begin position="449"/>
        <end position="652"/>
    </location>
</feature>
<accession>A0ABP1Q2V8</accession>
<evidence type="ECO:0000313" key="13">
    <source>
        <dbReference type="Proteomes" id="UP001642540"/>
    </source>
</evidence>
<feature type="transmembrane region" description="Helical" evidence="9">
    <location>
        <begin position="904"/>
        <end position="925"/>
    </location>
</feature>
<dbReference type="EC" id="3.4.21.26" evidence="3"/>
<protein>
    <recommendedName>
        <fullName evidence="4">Prolyl endopeptidase</fullName>
        <ecNumber evidence="3">3.4.21.26</ecNumber>
    </recommendedName>
    <alternativeName>
        <fullName evidence="8">Post-proline cleaving enzyme</fullName>
    </alternativeName>
</protein>
<keyword evidence="9" id="KW-0472">Membrane</keyword>
<keyword evidence="5" id="KW-0645">Protease</keyword>
<evidence type="ECO:0000256" key="7">
    <source>
        <dbReference type="ARBA" id="ARBA00022825"/>
    </source>
</evidence>
<name>A0ABP1Q2V8_9HEXA</name>
<dbReference type="SUPFAM" id="SSF50993">
    <property type="entry name" value="Peptidase/esterase 'gauge' domain"/>
    <property type="match status" value="1"/>
</dbReference>
<gene>
    <name evidence="12" type="ORF">ODALV1_LOCUS5919</name>
</gene>
<dbReference type="InterPro" id="IPR001375">
    <property type="entry name" value="Peptidase_S9_cat"/>
</dbReference>
<organism evidence="12 13">
    <name type="scientific">Orchesella dallaii</name>
    <dbReference type="NCBI Taxonomy" id="48710"/>
    <lineage>
        <taxon>Eukaryota</taxon>
        <taxon>Metazoa</taxon>
        <taxon>Ecdysozoa</taxon>
        <taxon>Arthropoda</taxon>
        <taxon>Hexapoda</taxon>
        <taxon>Collembola</taxon>
        <taxon>Entomobryomorpha</taxon>
        <taxon>Entomobryoidea</taxon>
        <taxon>Orchesellidae</taxon>
        <taxon>Orchesellinae</taxon>
        <taxon>Orchesella</taxon>
    </lineage>
</organism>
<evidence type="ECO:0000256" key="8">
    <source>
        <dbReference type="ARBA" id="ARBA00029698"/>
    </source>
</evidence>
<dbReference type="PRINTS" id="PR00862">
    <property type="entry name" value="PROLIGOPTASE"/>
</dbReference>
<evidence type="ECO:0000256" key="6">
    <source>
        <dbReference type="ARBA" id="ARBA00022801"/>
    </source>
</evidence>
<feature type="domain" description="Peptidase S9A N-terminal" evidence="11">
    <location>
        <begin position="18"/>
        <end position="72"/>
    </location>
</feature>
<dbReference type="InterPro" id="IPR023302">
    <property type="entry name" value="Pept_S9A_N"/>
</dbReference>
<keyword evidence="6" id="KW-0378">Hydrolase</keyword>
<evidence type="ECO:0000256" key="2">
    <source>
        <dbReference type="ARBA" id="ARBA00005228"/>
    </source>
</evidence>
<feature type="transmembrane region" description="Helical" evidence="9">
    <location>
        <begin position="747"/>
        <end position="767"/>
    </location>
</feature>
<dbReference type="Proteomes" id="UP001642540">
    <property type="component" value="Unassembled WGS sequence"/>
</dbReference>
<dbReference type="InterPro" id="IPR051167">
    <property type="entry name" value="Prolyl_oligopep/macrocyclase"/>
</dbReference>
<evidence type="ECO:0000256" key="9">
    <source>
        <dbReference type="SAM" id="Phobius"/>
    </source>
</evidence>
<keyword evidence="9" id="KW-0812">Transmembrane</keyword>
<dbReference type="InterPro" id="IPR002471">
    <property type="entry name" value="Pept_S9_AS"/>
</dbReference>
<keyword evidence="9" id="KW-1133">Transmembrane helix</keyword>
<dbReference type="Pfam" id="PF02897">
    <property type="entry name" value="Peptidase_S9_N"/>
    <property type="match status" value="2"/>
</dbReference>
<dbReference type="PANTHER" id="PTHR42881:SF2">
    <property type="entry name" value="PROLYL ENDOPEPTIDASE"/>
    <property type="match status" value="1"/>
</dbReference>
<dbReference type="Gene3D" id="3.40.50.1820">
    <property type="entry name" value="alpha/beta hydrolase"/>
    <property type="match status" value="2"/>
</dbReference>
<evidence type="ECO:0000259" key="10">
    <source>
        <dbReference type="Pfam" id="PF00326"/>
    </source>
</evidence>
<evidence type="ECO:0000256" key="1">
    <source>
        <dbReference type="ARBA" id="ARBA00001070"/>
    </source>
</evidence>
<comment type="caution">
    <text evidence="12">The sequence shown here is derived from an EMBL/GenBank/DDBJ whole genome shotgun (WGS) entry which is preliminary data.</text>
</comment>
<evidence type="ECO:0000313" key="12">
    <source>
        <dbReference type="EMBL" id="CAL8084840.1"/>
    </source>
</evidence>
<dbReference type="SUPFAM" id="SSF53474">
    <property type="entry name" value="alpha/beta-Hydrolases"/>
    <property type="match status" value="1"/>
</dbReference>